<evidence type="ECO:0000256" key="3">
    <source>
        <dbReference type="ARBA" id="ARBA00022630"/>
    </source>
</evidence>
<comment type="cofactor">
    <cofactor evidence="11">
        <name>Mg(2+)</name>
        <dbReference type="ChEBI" id="CHEBI:18420"/>
    </cofactor>
    <cofactor evidence="11">
        <name>Mn(2+)</name>
        <dbReference type="ChEBI" id="CHEBI:29035"/>
    </cofactor>
    <text evidence="11">Magnesium. Can also use manganese.</text>
</comment>
<feature type="binding site" evidence="11">
    <location>
        <position position="308"/>
    </location>
    <ligand>
        <name>Mg(2+)</name>
        <dbReference type="ChEBI" id="CHEBI:18420"/>
    </ligand>
</feature>
<keyword evidence="12" id="KW-0472">Membrane</keyword>
<dbReference type="GO" id="GO:0046872">
    <property type="term" value="F:metal ion binding"/>
    <property type="evidence" value="ECO:0007669"/>
    <property type="project" value="UniProtKB-UniRule"/>
</dbReference>
<dbReference type="PANTHER" id="PTHR30040:SF2">
    <property type="entry name" value="FAD:PROTEIN FMN TRANSFERASE"/>
    <property type="match status" value="1"/>
</dbReference>
<dbReference type="STRING" id="1123380.SAMN02745199_0046"/>
<gene>
    <name evidence="13" type="ORF">SAMN02745199_0046</name>
</gene>
<evidence type="ECO:0000256" key="1">
    <source>
        <dbReference type="ARBA" id="ARBA00011955"/>
    </source>
</evidence>
<evidence type="ECO:0000256" key="7">
    <source>
        <dbReference type="ARBA" id="ARBA00022842"/>
    </source>
</evidence>
<keyword evidence="13" id="KW-0449">Lipoprotein</keyword>
<evidence type="ECO:0000313" key="14">
    <source>
        <dbReference type="Proteomes" id="UP000242592"/>
    </source>
</evidence>
<dbReference type="RefSeq" id="WP_073070835.1">
    <property type="nucleotide sequence ID" value="NZ_FQXN01000001.1"/>
</dbReference>
<feature type="binding site" evidence="11">
    <location>
        <position position="304"/>
    </location>
    <ligand>
        <name>Mg(2+)</name>
        <dbReference type="ChEBI" id="CHEBI:18420"/>
    </ligand>
</feature>
<dbReference type="GO" id="GO:0016740">
    <property type="term" value="F:transferase activity"/>
    <property type="evidence" value="ECO:0007669"/>
    <property type="project" value="UniProtKB-UniRule"/>
</dbReference>
<dbReference type="AlphaFoldDB" id="A0A1M5QNZ1"/>
<evidence type="ECO:0000256" key="10">
    <source>
        <dbReference type="PIRNR" id="PIRNR006268"/>
    </source>
</evidence>
<feature type="transmembrane region" description="Helical" evidence="12">
    <location>
        <begin position="12"/>
        <end position="37"/>
    </location>
</feature>
<evidence type="ECO:0000313" key="13">
    <source>
        <dbReference type="EMBL" id="SHH15591.1"/>
    </source>
</evidence>
<comment type="similarity">
    <text evidence="10">Belongs to the ApbE family.</text>
</comment>
<keyword evidence="3 10" id="KW-0285">Flavoprotein</keyword>
<evidence type="ECO:0000256" key="2">
    <source>
        <dbReference type="ARBA" id="ARBA00016337"/>
    </source>
</evidence>
<dbReference type="Pfam" id="PF02424">
    <property type="entry name" value="ApbE"/>
    <property type="match status" value="1"/>
</dbReference>
<keyword evidence="6 10" id="KW-0274">FAD</keyword>
<keyword evidence="4 10" id="KW-0808">Transferase</keyword>
<dbReference type="PIRSF" id="PIRSF006268">
    <property type="entry name" value="ApbE"/>
    <property type="match status" value="1"/>
</dbReference>
<evidence type="ECO:0000256" key="11">
    <source>
        <dbReference type="PIRSR" id="PIRSR006268-2"/>
    </source>
</evidence>
<keyword evidence="14" id="KW-1185">Reference proteome</keyword>
<dbReference type="SUPFAM" id="SSF143631">
    <property type="entry name" value="ApbE-like"/>
    <property type="match status" value="1"/>
</dbReference>
<keyword evidence="7 10" id="KW-0460">Magnesium</keyword>
<evidence type="ECO:0000256" key="8">
    <source>
        <dbReference type="ARBA" id="ARBA00031306"/>
    </source>
</evidence>
<name>A0A1M5QNZ1_9BACT</name>
<dbReference type="Gene3D" id="1.10.3980.10">
    <property type="entry name" value="ApbE-like superfamily"/>
    <property type="match status" value="1"/>
</dbReference>
<sequence>MRKRNRQDLNKFSRISLFSLLILLGIVVIVIFVAVFFRNPKMYSDFETFSLGTYVHLKISTKLNPDIIAREIFAELDRITNKFDPYKEGSVIHKLNHSKDWVEVDDETFALIELALRYAKITDGAFDPSLGRLIDLWGFSKYTEKVSENVEREVPSELDINEALKNSGFKKIQIDYNKKAIKTNGVWIDLGGLAKGYALERAYQIAKSADQECTGFIEAGGDIRILGPKFGKDYWIIGIRNPRGTDSIDYIYLRSGAVATSGDYERYFIKDGIRYHHLINPKTGYPADGAISATVISDDAISADAYSTAAFVLGVQNWLFVRTVFPKNNAEVFLVAPDQQIFKTDGFSFYEQIY</sequence>
<accession>A0A1M5QNZ1</accession>
<organism evidence="13 14">
    <name type="scientific">Thermosipho atlanticus DSM 15807</name>
    <dbReference type="NCBI Taxonomy" id="1123380"/>
    <lineage>
        <taxon>Bacteria</taxon>
        <taxon>Thermotogati</taxon>
        <taxon>Thermotogota</taxon>
        <taxon>Thermotogae</taxon>
        <taxon>Thermotogales</taxon>
        <taxon>Fervidobacteriaceae</taxon>
        <taxon>Thermosipho</taxon>
    </lineage>
</organism>
<dbReference type="Proteomes" id="UP000242592">
    <property type="component" value="Unassembled WGS sequence"/>
</dbReference>
<keyword evidence="12" id="KW-0812">Transmembrane</keyword>
<feature type="binding site" evidence="11">
    <location>
        <position position="192"/>
    </location>
    <ligand>
        <name>Mg(2+)</name>
        <dbReference type="ChEBI" id="CHEBI:18420"/>
    </ligand>
</feature>
<dbReference type="InterPro" id="IPR003374">
    <property type="entry name" value="ApbE-like_sf"/>
</dbReference>
<evidence type="ECO:0000256" key="6">
    <source>
        <dbReference type="ARBA" id="ARBA00022827"/>
    </source>
</evidence>
<evidence type="ECO:0000256" key="4">
    <source>
        <dbReference type="ARBA" id="ARBA00022679"/>
    </source>
</evidence>
<dbReference type="Gene3D" id="3.10.520.10">
    <property type="entry name" value="ApbE-like domains"/>
    <property type="match status" value="1"/>
</dbReference>
<evidence type="ECO:0000256" key="9">
    <source>
        <dbReference type="ARBA" id="ARBA00048540"/>
    </source>
</evidence>
<reference evidence="14" key="1">
    <citation type="submission" date="2016-11" db="EMBL/GenBank/DDBJ databases">
        <authorList>
            <person name="Varghese N."/>
            <person name="Submissions S."/>
        </authorList>
    </citation>
    <scope>NUCLEOTIDE SEQUENCE [LARGE SCALE GENOMIC DNA]</scope>
    <source>
        <strain evidence="14">DSM 15807</strain>
    </source>
</reference>
<evidence type="ECO:0000256" key="5">
    <source>
        <dbReference type="ARBA" id="ARBA00022723"/>
    </source>
</evidence>
<dbReference type="PANTHER" id="PTHR30040">
    <property type="entry name" value="THIAMINE BIOSYNTHESIS LIPOPROTEIN APBE"/>
    <property type="match status" value="1"/>
</dbReference>
<keyword evidence="12" id="KW-1133">Transmembrane helix</keyword>
<protein>
    <recommendedName>
        <fullName evidence="2 10">FAD:protein FMN transferase</fullName>
        <ecNumber evidence="1 10">2.7.1.180</ecNumber>
    </recommendedName>
    <alternativeName>
        <fullName evidence="8 10">Flavin transferase</fullName>
    </alternativeName>
</protein>
<keyword evidence="5 10" id="KW-0479">Metal-binding</keyword>
<comment type="catalytic activity">
    <reaction evidence="9 10">
        <text>L-threonyl-[protein] + FAD = FMN-L-threonyl-[protein] + AMP + H(+)</text>
        <dbReference type="Rhea" id="RHEA:36847"/>
        <dbReference type="Rhea" id="RHEA-COMP:11060"/>
        <dbReference type="Rhea" id="RHEA-COMP:11061"/>
        <dbReference type="ChEBI" id="CHEBI:15378"/>
        <dbReference type="ChEBI" id="CHEBI:30013"/>
        <dbReference type="ChEBI" id="CHEBI:57692"/>
        <dbReference type="ChEBI" id="CHEBI:74257"/>
        <dbReference type="ChEBI" id="CHEBI:456215"/>
        <dbReference type="EC" id="2.7.1.180"/>
    </reaction>
</comment>
<evidence type="ECO:0000256" key="12">
    <source>
        <dbReference type="SAM" id="Phobius"/>
    </source>
</evidence>
<dbReference type="EC" id="2.7.1.180" evidence="1 10"/>
<dbReference type="OrthoDB" id="9778595at2"/>
<dbReference type="EMBL" id="FQXN01000001">
    <property type="protein sequence ID" value="SHH15591.1"/>
    <property type="molecule type" value="Genomic_DNA"/>
</dbReference>
<dbReference type="InterPro" id="IPR024932">
    <property type="entry name" value="ApbE"/>
</dbReference>
<proteinExistence type="inferred from homology"/>